<sequence length="97" mass="10873">MEEATYLESFMADSSTNICILIDSVGGTRMKAHYLYTCGIQGVDVGLEKKGLRNNNLVKSKYVSVVNDQFAITEIQLKDILPDPVFEVDCRRGEFGY</sequence>
<comment type="caution">
    <text evidence="1">The sequence shown here is derived from an EMBL/GenBank/DDBJ whole genome shotgun (WGS) entry which is preliminary data.</text>
</comment>
<dbReference type="EMBL" id="BGPR01000135">
    <property type="protein sequence ID" value="GBL98019.1"/>
    <property type="molecule type" value="Genomic_DNA"/>
</dbReference>
<dbReference type="AlphaFoldDB" id="A0A4Y2C1P1"/>
<evidence type="ECO:0000313" key="2">
    <source>
        <dbReference type="Proteomes" id="UP000499080"/>
    </source>
</evidence>
<reference evidence="1 2" key="1">
    <citation type="journal article" date="2019" name="Sci. Rep.">
        <title>Orb-weaving spider Araneus ventricosus genome elucidates the spidroin gene catalogue.</title>
        <authorList>
            <person name="Kono N."/>
            <person name="Nakamura H."/>
            <person name="Ohtoshi R."/>
            <person name="Moran D.A.P."/>
            <person name="Shinohara A."/>
            <person name="Yoshida Y."/>
            <person name="Fujiwara M."/>
            <person name="Mori M."/>
            <person name="Tomita M."/>
            <person name="Arakawa K."/>
        </authorList>
    </citation>
    <scope>NUCLEOTIDE SEQUENCE [LARGE SCALE GENOMIC DNA]</scope>
</reference>
<evidence type="ECO:0000313" key="1">
    <source>
        <dbReference type="EMBL" id="GBL98019.1"/>
    </source>
</evidence>
<dbReference type="Proteomes" id="UP000499080">
    <property type="component" value="Unassembled WGS sequence"/>
</dbReference>
<organism evidence="1 2">
    <name type="scientific">Araneus ventricosus</name>
    <name type="common">Orbweaver spider</name>
    <name type="synonym">Epeira ventricosa</name>
    <dbReference type="NCBI Taxonomy" id="182803"/>
    <lineage>
        <taxon>Eukaryota</taxon>
        <taxon>Metazoa</taxon>
        <taxon>Ecdysozoa</taxon>
        <taxon>Arthropoda</taxon>
        <taxon>Chelicerata</taxon>
        <taxon>Arachnida</taxon>
        <taxon>Araneae</taxon>
        <taxon>Araneomorphae</taxon>
        <taxon>Entelegynae</taxon>
        <taxon>Araneoidea</taxon>
        <taxon>Araneidae</taxon>
        <taxon>Araneus</taxon>
    </lineage>
</organism>
<gene>
    <name evidence="1" type="ORF">AVEN_126906_1</name>
</gene>
<name>A0A4Y2C1P1_ARAVE</name>
<proteinExistence type="predicted"/>
<protein>
    <submittedName>
        <fullName evidence="1">Uncharacterized protein</fullName>
    </submittedName>
</protein>
<accession>A0A4Y2C1P1</accession>
<keyword evidence="2" id="KW-1185">Reference proteome</keyword>